<dbReference type="EC" id="2.7.7.7" evidence="7"/>
<dbReference type="Gene3D" id="3.90.1600.10">
    <property type="entry name" value="Palm domain of DNA polymerase"/>
    <property type="match status" value="1"/>
</dbReference>
<dbReference type="PROSITE" id="PS00116">
    <property type="entry name" value="DNA_POLYMERASE_B"/>
    <property type="match status" value="1"/>
</dbReference>
<dbReference type="OrthoDB" id="8639at2157"/>
<name>A0A0F7FGI1_9CREN</name>
<dbReference type="Pfam" id="PF00136">
    <property type="entry name" value="DNA_pol_B"/>
    <property type="match status" value="2"/>
</dbReference>
<comment type="similarity">
    <text evidence="1 7">Belongs to the DNA polymerase type-B family.</text>
</comment>
<evidence type="ECO:0000256" key="4">
    <source>
        <dbReference type="ARBA" id="ARBA00022932"/>
    </source>
</evidence>
<dbReference type="PATRIC" id="fig|1550241.5.peg.431"/>
<keyword evidence="5 7" id="KW-0238">DNA-binding</keyword>
<dbReference type="PANTHER" id="PTHR10322">
    <property type="entry name" value="DNA POLYMERASE CATALYTIC SUBUNIT"/>
    <property type="match status" value="1"/>
</dbReference>
<dbReference type="InterPro" id="IPR023211">
    <property type="entry name" value="DNA_pol_palm_dom_sf"/>
</dbReference>
<comment type="catalytic activity">
    <reaction evidence="6 7">
        <text>DNA(n) + a 2'-deoxyribonucleoside 5'-triphosphate = DNA(n+1) + diphosphate</text>
        <dbReference type="Rhea" id="RHEA:22508"/>
        <dbReference type="Rhea" id="RHEA-COMP:17339"/>
        <dbReference type="Rhea" id="RHEA-COMP:17340"/>
        <dbReference type="ChEBI" id="CHEBI:33019"/>
        <dbReference type="ChEBI" id="CHEBI:61560"/>
        <dbReference type="ChEBI" id="CHEBI:173112"/>
        <dbReference type="EC" id="2.7.7.7"/>
    </reaction>
</comment>
<feature type="domain" description="DNA-directed DNA polymerase family B multifunctional" evidence="8">
    <location>
        <begin position="333"/>
        <end position="597"/>
    </location>
</feature>
<keyword evidence="10" id="KW-1185">Reference proteome</keyword>
<dbReference type="InterPro" id="IPR006172">
    <property type="entry name" value="DNA-dir_DNA_pol_B"/>
</dbReference>
<keyword evidence="7" id="KW-0235">DNA replication</keyword>
<dbReference type="RefSeq" id="WP_052883692.1">
    <property type="nucleotide sequence ID" value="NZ_CP009961.1"/>
</dbReference>
<dbReference type="GeneID" id="25400988"/>
<dbReference type="Proteomes" id="UP000067434">
    <property type="component" value="Chromosome"/>
</dbReference>
<dbReference type="GO" id="GO:0003887">
    <property type="term" value="F:DNA-directed DNA polymerase activity"/>
    <property type="evidence" value="ECO:0007669"/>
    <property type="project" value="UniProtKB-KW"/>
</dbReference>
<evidence type="ECO:0000313" key="9">
    <source>
        <dbReference type="EMBL" id="AKG38312.1"/>
    </source>
</evidence>
<dbReference type="InterPro" id="IPR042087">
    <property type="entry name" value="DNA_pol_B_thumb"/>
</dbReference>
<evidence type="ECO:0000256" key="6">
    <source>
        <dbReference type="ARBA" id="ARBA00049244"/>
    </source>
</evidence>
<evidence type="ECO:0000256" key="1">
    <source>
        <dbReference type="ARBA" id="ARBA00005755"/>
    </source>
</evidence>
<gene>
    <name evidence="9" type="ORF">MA03_02115</name>
</gene>
<dbReference type="SUPFAM" id="SSF53098">
    <property type="entry name" value="Ribonuclease H-like"/>
    <property type="match status" value="1"/>
</dbReference>
<keyword evidence="3 7" id="KW-0548">Nucleotidyltransferase</keyword>
<dbReference type="EMBL" id="CP009961">
    <property type="protein sequence ID" value="AKG38312.1"/>
    <property type="molecule type" value="Genomic_DNA"/>
</dbReference>
<evidence type="ECO:0000256" key="3">
    <source>
        <dbReference type="ARBA" id="ARBA00022695"/>
    </source>
</evidence>
<accession>A0A0F7FGI1</accession>
<dbReference type="InterPro" id="IPR006134">
    <property type="entry name" value="DNA-dir_DNA_pol_B_multi_dom"/>
</dbReference>
<dbReference type="SUPFAM" id="SSF56672">
    <property type="entry name" value="DNA/RNA polymerases"/>
    <property type="match status" value="1"/>
</dbReference>
<evidence type="ECO:0000259" key="8">
    <source>
        <dbReference type="Pfam" id="PF00136"/>
    </source>
</evidence>
<feature type="domain" description="DNA-directed DNA polymerase family B multifunctional" evidence="8">
    <location>
        <begin position="287"/>
        <end position="329"/>
    </location>
</feature>
<dbReference type="PANTHER" id="PTHR10322:SF23">
    <property type="entry name" value="DNA POLYMERASE DELTA CATALYTIC SUBUNIT"/>
    <property type="match status" value="1"/>
</dbReference>
<protein>
    <recommendedName>
        <fullName evidence="7">DNA polymerase</fullName>
        <ecNumber evidence="7">2.7.7.7</ecNumber>
    </recommendedName>
</protein>
<dbReference type="GO" id="GO:0003677">
    <property type="term" value="F:DNA binding"/>
    <property type="evidence" value="ECO:0007669"/>
    <property type="project" value="UniProtKB-KW"/>
</dbReference>
<evidence type="ECO:0000256" key="2">
    <source>
        <dbReference type="ARBA" id="ARBA00022679"/>
    </source>
</evidence>
<dbReference type="GO" id="GO:0006261">
    <property type="term" value="P:DNA-templated DNA replication"/>
    <property type="evidence" value="ECO:0007669"/>
    <property type="project" value="TreeGrafter"/>
</dbReference>
<keyword evidence="2 7" id="KW-0808">Transferase</keyword>
<dbReference type="HOGENOM" id="CLU_000203_6_2_2"/>
<reference evidence="9 10" key="1">
    <citation type="journal article" date="2015" name="Stand. Genomic Sci.">
        <title>Complete genome sequence of and proposal of Thermofilum uzonense sp. nov. a novel hyperthermophilic crenarchaeon and emended description of the genus Thermofilum.</title>
        <authorList>
            <person name="Toshchakov S.V."/>
            <person name="Korzhenkov A.A."/>
            <person name="Samarov N.I."/>
            <person name="Mazunin I.O."/>
            <person name="Mozhey O.I."/>
            <person name="Shmyr I.S."/>
            <person name="Derbikova K.S."/>
            <person name="Taranov E.A."/>
            <person name="Dominova I.N."/>
            <person name="Bonch-Osmolovskaya E.A."/>
            <person name="Patrushev M.V."/>
            <person name="Podosokorskaya O.A."/>
            <person name="Kublanov I.V."/>
        </authorList>
    </citation>
    <scope>NUCLEOTIDE SEQUENCE [LARGE SCALE GENOMIC DNA]</scope>
    <source>
        <strain evidence="9 10">1807-2</strain>
    </source>
</reference>
<dbReference type="PRINTS" id="PR00106">
    <property type="entry name" value="DNAPOLB"/>
</dbReference>
<evidence type="ECO:0000256" key="7">
    <source>
        <dbReference type="RuleBase" id="RU000442"/>
    </source>
</evidence>
<dbReference type="GO" id="GO:0000166">
    <property type="term" value="F:nucleotide binding"/>
    <property type="evidence" value="ECO:0007669"/>
    <property type="project" value="InterPro"/>
</dbReference>
<evidence type="ECO:0000256" key="5">
    <source>
        <dbReference type="ARBA" id="ARBA00023125"/>
    </source>
</evidence>
<dbReference type="InterPro" id="IPR043502">
    <property type="entry name" value="DNA/RNA_pol_sf"/>
</dbReference>
<organism evidence="9 10">
    <name type="scientific">Infirmifilum uzonense</name>
    <dbReference type="NCBI Taxonomy" id="1550241"/>
    <lineage>
        <taxon>Archaea</taxon>
        <taxon>Thermoproteota</taxon>
        <taxon>Thermoprotei</taxon>
        <taxon>Thermofilales</taxon>
        <taxon>Thermofilaceae</taxon>
        <taxon>Infirmifilum</taxon>
    </lineage>
</organism>
<dbReference type="STRING" id="1550241.MA03_02115"/>
<dbReference type="Gene3D" id="1.10.132.60">
    <property type="entry name" value="DNA polymerase family B, C-terminal domain"/>
    <property type="match status" value="1"/>
</dbReference>
<dbReference type="KEGG" id="thf:MA03_02115"/>
<dbReference type="AlphaFoldDB" id="A0A0F7FGI1"/>
<keyword evidence="4 7" id="KW-0239">DNA-directed DNA polymerase</keyword>
<dbReference type="InterPro" id="IPR012337">
    <property type="entry name" value="RNaseH-like_sf"/>
</dbReference>
<dbReference type="Gene3D" id="1.10.287.690">
    <property type="entry name" value="Helix hairpin bin"/>
    <property type="match status" value="1"/>
</dbReference>
<sequence>MKNGFLYDIAVADAEARLWFKSTSGAISVEKHPFQNYFYVDVEAFSGLDVFYSEVEEVKLRLFPRGFKQLVKVSFETQAEYRSAKRLFERKNVETYASDVPVYHKVLAPHGYVPMTLRGEEYRIEPLPMKTARFSLIKGPAGEYALHFHAGEEFSVRGPLDTVLLELSRAIQKYDPDIVSSNLSYEELRGLAREARRRGIRLGRGEQPLEGRIFIEHSLLERIGLTGLEERSGFTFLPPTHAARVSYGRMIDLRQSYVLLSRGYAVPRRMNLNIPVRTAWEIHLYDKGGLIIRPRPGLYRNVAVLDFESMFPNLIVKRNISYETVNRRGVRRRPRGLLPELIEDALRRRLYYKGVMRSSSGPDTRWADERQSELKMILVSSYGYSGNNYNRLGNPLTFEWINRYSRRVMLEVLGYVERQGFKVIYGDTDSVFLQGDRASAEDYERLALRLSERVGLPMRLDNFYEWLFLFPDRDEKAGVAKRYIGVSNGKINAKGVEAVRSGVPRIVKKAQLRIVERAVRAKPGEELKEVLLRELEAIYEELYSARPEDLVAGSTLRKERYLSRNPVLIAAQQLRSNGYTVAVGDYVEYVWVDALNPNPYLRVQAWKLYDGRGLDMKKYTEILDRALSPILLALGFRPEVMLGHLYPTGNRSLPPPA</sequence>
<dbReference type="InterPro" id="IPR017964">
    <property type="entry name" value="DNA-dir_DNA_pol_B_CS"/>
</dbReference>
<proteinExistence type="inferred from homology"/>
<dbReference type="InterPro" id="IPR050240">
    <property type="entry name" value="DNA_pol_type-B"/>
</dbReference>
<evidence type="ECO:0000313" key="10">
    <source>
        <dbReference type="Proteomes" id="UP000067434"/>
    </source>
</evidence>
<dbReference type="SMART" id="SM00486">
    <property type="entry name" value="POLBc"/>
    <property type="match status" value="1"/>
</dbReference>